<protein>
    <submittedName>
        <fullName evidence="1">Uncharacterized protein</fullName>
    </submittedName>
</protein>
<dbReference type="EMBL" id="JACHMN010000002">
    <property type="protein sequence ID" value="MBB5870371.1"/>
    <property type="molecule type" value="Genomic_DNA"/>
</dbReference>
<evidence type="ECO:0000313" key="1">
    <source>
        <dbReference type="EMBL" id="MBB5870371.1"/>
    </source>
</evidence>
<accession>A0A841BUD6</accession>
<keyword evidence="2" id="KW-1185">Reference proteome</keyword>
<reference evidence="1 2" key="1">
    <citation type="submission" date="2020-08" db="EMBL/GenBank/DDBJ databases">
        <title>Sequencing the genomes of 1000 actinobacteria strains.</title>
        <authorList>
            <person name="Klenk H.-P."/>
        </authorList>
    </citation>
    <scope>NUCLEOTIDE SEQUENCE [LARGE SCALE GENOMIC DNA]</scope>
    <source>
        <strain evidence="1 2">DSM 45362</strain>
    </source>
</reference>
<comment type="caution">
    <text evidence="1">The sequence shown here is derived from an EMBL/GenBank/DDBJ whole genome shotgun (WGS) entry which is preliminary data.</text>
</comment>
<sequence length="127" mass="14098">MLDLRHGTHDDLATLQLASNRHHSVTGGDVAGCRLGQEGLVRHVWLGIDDDHFGLTSAELARHAQSCIEPDMSGTNDQDALRFHIYIFADHQRITEADNGLCEQAYDPYDLGHCASARSPQLFKSWS</sequence>
<proteinExistence type="predicted"/>
<evidence type="ECO:0000313" key="2">
    <source>
        <dbReference type="Proteomes" id="UP000587527"/>
    </source>
</evidence>
<gene>
    <name evidence="1" type="ORF">F4553_003750</name>
</gene>
<dbReference type="AlphaFoldDB" id="A0A841BUD6"/>
<name>A0A841BUD6_9ACTN</name>
<dbReference type="Proteomes" id="UP000587527">
    <property type="component" value="Unassembled WGS sequence"/>
</dbReference>
<organism evidence="1 2">
    <name type="scientific">Allocatelliglobosispora scoriae</name>
    <dbReference type="NCBI Taxonomy" id="643052"/>
    <lineage>
        <taxon>Bacteria</taxon>
        <taxon>Bacillati</taxon>
        <taxon>Actinomycetota</taxon>
        <taxon>Actinomycetes</taxon>
        <taxon>Micromonosporales</taxon>
        <taxon>Micromonosporaceae</taxon>
        <taxon>Allocatelliglobosispora</taxon>
    </lineage>
</organism>